<dbReference type="GO" id="GO:0005634">
    <property type="term" value="C:nucleus"/>
    <property type="evidence" value="ECO:0007669"/>
    <property type="project" value="TreeGrafter"/>
</dbReference>
<dbReference type="Pfam" id="PF05699">
    <property type="entry name" value="Dimer_Tnp_hAT"/>
    <property type="match status" value="1"/>
</dbReference>
<dbReference type="InterPro" id="IPR012337">
    <property type="entry name" value="RNaseH-like_sf"/>
</dbReference>
<evidence type="ECO:0000313" key="3">
    <source>
        <dbReference type="Proteomes" id="UP000663836"/>
    </source>
</evidence>
<comment type="caution">
    <text evidence="2">The sequence shown here is derived from an EMBL/GenBank/DDBJ whole genome shotgun (WGS) entry which is preliminary data.</text>
</comment>
<accession>A0A819QYV8</accession>
<dbReference type="GO" id="GO:0006357">
    <property type="term" value="P:regulation of transcription by RNA polymerase II"/>
    <property type="evidence" value="ECO:0007669"/>
    <property type="project" value="TreeGrafter"/>
</dbReference>
<organism evidence="2 3">
    <name type="scientific">Rotaria sordida</name>
    <dbReference type="NCBI Taxonomy" id="392033"/>
    <lineage>
        <taxon>Eukaryota</taxon>
        <taxon>Metazoa</taxon>
        <taxon>Spiralia</taxon>
        <taxon>Gnathifera</taxon>
        <taxon>Rotifera</taxon>
        <taxon>Eurotatoria</taxon>
        <taxon>Bdelloidea</taxon>
        <taxon>Philodinida</taxon>
        <taxon>Philodinidae</taxon>
        <taxon>Rotaria</taxon>
    </lineage>
</organism>
<dbReference type="PANTHER" id="PTHR46169">
    <property type="entry name" value="DNA REPLICATION-RELATED ELEMENT FACTOR, ISOFORM A"/>
    <property type="match status" value="1"/>
</dbReference>
<dbReference type="Proteomes" id="UP000663836">
    <property type="component" value="Unassembled WGS sequence"/>
</dbReference>
<dbReference type="SUPFAM" id="SSF53098">
    <property type="entry name" value="Ribonuclease H-like"/>
    <property type="match status" value="1"/>
</dbReference>
<evidence type="ECO:0000313" key="2">
    <source>
        <dbReference type="EMBL" id="CAF4037169.1"/>
    </source>
</evidence>
<proteinExistence type="predicted"/>
<dbReference type="EMBL" id="CAJOBD010005625">
    <property type="protein sequence ID" value="CAF4037169.1"/>
    <property type="molecule type" value="Genomic_DNA"/>
</dbReference>
<dbReference type="InterPro" id="IPR008906">
    <property type="entry name" value="HATC_C_dom"/>
</dbReference>
<dbReference type="InterPro" id="IPR052717">
    <property type="entry name" value="Vacuolar_transposase_reg"/>
</dbReference>
<sequence length="588" mass="67514">MNKNIQICDRFNLSQTHFVPSTGINSLSLIQSLISSFSSSSDKKNHESQTKNELSYIYLFIIDERAKYGNIHVDDILFGADTISSHVEILANQYRSEIRQKLIEPLSQHAITICPDMWCDSYLQVSYLGISVCFTDENYQFLTYDLCCHPYSEEDKSAENIIIALKKALEPFGIADLSQLNFVSDRGSNFIKALKPYSPIYCVAHRLNNIIKTCFYQTGKIKRKTDDGIPNEALELVYSSDSDDDTDNYENYAIVASSFGYDLIDVDLMDLTSSAKNILKTISSCKILSGLNKIIQDQGGVAVLQATTVRWLSMVQLLESINRSYKQIKKILADRKKIIVLDKLIILQLIFLLRPFKHIILIIQKGKEPTLHLVTIAILTLRDTFNTHKALIEYSQNYQINPSTSELEEDEEYFEENEGLRFFRIRLYQLLNSMFVIEPIHLAATLLHPREMNKKNSSTQQQQTTAIADASTCEPVTKRRKRFGEEFETGNISDEFDDEHDDELSKYLKQRIEVDSIDDNPLKFWYEHRFIYPILSKLARSIFSIPATTANVERQFSAGGLMVNSRRTRLNPQQINNALFIRSVKKNE</sequence>
<dbReference type="AlphaFoldDB" id="A0A819QYV8"/>
<dbReference type="GO" id="GO:0046983">
    <property type="term" value="F:protein dimerization activity"/>
    <property type="evidence" value="ECO:0007669"/>
    <property type="project" value="InterPro"/>
</dbReference>
<dbReference type="PANTHER" id="PTHR46169:SF29">
    <property type="entry name" value="DNA REPLICATION-RELATED ELEMENT FACTOR, ISOFORM A"/>
    <property type="match status" value="1"/>
</dbReference>
<feature type="domain" description="HAT C-terminal dimerisation" evidence="1">
    <location>
        <begin position="503"/>
        <end position="583"/>
    </location>
</feature>
<name>A0A819QYV8_9BILA</name>
<evidence type="ECO:0000259" key="1">
    <source>
        <dbReference type="Pfam" id="PF05699"/>
    </source>
</evidence>
<protein>
    <recommendedName>
        <fullName evidence="1">HAT C-terminal dimerisation domain-containing protein</fullName>
    </recommendedName>
</protein>
<reference evidence="2" key="1">
    <citation type="submission" date="2021-02" db="EMBL/GenBank/DDBJ databases">
        <authorList>
            <person name="Nowell W R."/>
        </authorList>
    </citation>
    <scope>NUCLEOTIDE SEQUENCE</scope>
</reference>
<gene>
    <name evidence="2" type="ORF">JBS370_LOCUS28294</name>
</gene>